<dbReference type="KEGG" id="suam:BOO69_20650"/>
<dbReference type="GO" id="GO:0016491">
    <property type="term" value="F:oxidoreductase activity"/>
    <property type="evidence" value="ECO:0007669"/>
    <property type="project" value="UniProtKB-KW"/>
</dbReference>
<evidence type="ECO:0000313" key="3">
    <source>
        <dbReference type="EMBL" id="APE45967.1"/>
    </source>
</evidence>
<evidence type="ECO:0000313" key="4">
    <source>
        <dbReference type="Proteomes" id="UP000181897"/>
    </source>
</evidence>
<keyword evidence="3" id="KW-0614">Plasmid</keyword>
<name>A0A1J0WNR6_9RHOB</name>
<evidence type="ECO:0000256" key="1">
    <source>
        <dbReference type="ARBA" id="ARBA00023002"/>
    </source>
</evidence>
<keyword evidence="1" id="KW-0560">Oxidoreductase</keyword>
<dbReference type="OrthoDB" id="7421214at2"/>
<accession>A0A1J0WNR6</accession>
<dbReference type="Proteomes" id="UP000181897">
    <property type="component" value="Plasmid unnamed4"/>
</dbReference>
<keyword evidence="4" id="KW-1185">Reference proteome</keyword>
<dbReference type="SUPFAM" id="SSF51905">
    <property type="entry name" value="FAD/NAD(P)-binding domain"/>
    <property type="match status" value="1"/>
</dbReference>
<dbReference type="RefSeq" id="WP_071974278.1">
    <property type="nucleotide sequence ID" value="NZ_CP018080.1"/>
</dbReference>
<proteinExistence type="predicted"/>
<evidence type="ECO:0000259" key="2">
    <source>
        <dbReference type="Pfam" id="PF01266"/>
    </source>
</evidence>
<gene>
    <name evidence="3" type="ORF">BOO69_20650</name>
</gene>
<organism evidence="3 4">
    <name type="scientific">Sulfitobacter alexandrii</name>
    <dbReference type="NCBI Taxonomy" id="1917485"/>
    <lineage>
        <taxon>Bacteria</taxon>
        <taxon>Pseudomonadati</taxon>
        <taxon>Pseudomonadota</taxon>
        <taxon>Alphaproteobacteria</taxon>
        <taxon>Rhodobacterales</taxon>
        <taxon>Roseobacteraceae</taxon>
        <taxon>Sulfitobacter</taxon>
    </lineage>
</organism>
<dbReference type="Gene3D" id="3.30.9.10">
    <property type="entry name" value="D-Amino Acid Oxidase, subunit A, domain 2"/>
    <property type="match status" value="1"/>
</dbReference>
<dbReference type="Gene3D" id="3.50.50.60">
    <property type="entry name" value="FAD/NAD(P)-binding domain"/>
    <property type="match status" value="1"/>
</dbReference>
<dbReference type="InterPro" id="IPR036188">
    <property type="entry name" value="FAD/NAD-bd_sf"/>
</dbReference>
<feature type="domain" description="FAD dependent oxidoreductase" evidence="2">
    <location>
        <begin position="9"/>
        <end position="352"/>
    </location>
</feature>
<dbReference type="InterPro" id="IPR006076">
    <property type="entry name" value="FAD-dep_OxRdtase"/>
</dbReference>
<reference evidence="3 4" key="1">
    <citation type="submission" date="2016-11" db="EMBL/GenBank/DDBJ databases">
        <title>Complete genome sequence of Sulfitobacter sp. AM1-D1, a toxic bacteria associated with marine dinoflagellate Alexandrium minutum in East China Sea.</title>
        <authorList>
            <person name="Yang Q."/>
            <person name="Zhang X."/>
            <person name="Tian X."/>
        </authorList>
    </citation>
    <scope>NUCLEOTIDE SEQUENCE [LARGE SCALE GENOMIC DNA]</scope>
    <source>
        <strain evidence="3 4">AM1-D1</strain>
        <plasmid evidence="3 4">unnamed4</plasmid>
    </source>
</reference>
<dbReference type="GO" id="GO:0005737">
    <property type="term" value="C:cytoplasm"/>
    <property type="evidence" value="ECO:0007669"/>
    <property type="project" value="TreeGrafter"/>
</dbReference>
<geneLocation type="plasmid" evidence="3 4">
    <name>unnamed4</name>
</geneLocation>
<dbReference type="PANTHER" id="PTHR13847">
    <property type="entry name" value="SARCOSINE DEHYDROGENASE-RELATED"/>
    <property type="match status" value="1"/>
</dbReference>
<dbReference type="PANTHER" id="PTHR13847:SF287">
    <property type="entry name" value="FAD-DEPENDENT OXIDOREDUCTASE DOMAIN-CONTAINING PROTEIN 1"/>
    <property type="match status" value="1"/>
</dbReference>
<protein>
    <submittedName>
        <fullName evidence="3">FAD-dependent oxidoreductase</fullName>
    </submittedName>
</protein>
<dbReference type="EMBL" id="CP018080">
    <property type="protein sequence ID" value="APE45967.1"/>
    <property type="molecule type" value="Genomic_DNA"/>
</dbReference>
<dbReference type="Pfam" id="PF01266">
    <property type="entry name" value="DAO"/>
    <property type="match status" value="1"/>
</dbReference>
<sequence>MADTENHFDAIVIGAGIAGASVAAHLAADMRVAVLEMESQPGYHTTGRSAAVFAPSYGPEGVRALTRASRPFFDTPPNGFVDAPLLTPREILMIARADQTDALDALIASVAPGAHVERLTASALHDHQPLLREGYAVAGMLDRGGQDIDVAALHQGYLRLLRARGGTVRTNAAVHDIARLSGTWTVSTDRGGALTADTLVNAAGAWAGHVGRMAGAEEIGLVPKRRTALMVAEPAGFTRRDAPITIDVQEEFYLKPDAGRLLISPADETPTDPCDAQPDEMDVAICADRIMTAFELDIRRIENKWAGLRSFVADKEPVIGYSDVAEGFFWMAGQGGYGIQSSPAASELAAALVRGRPVPQAIADTGFDTARVSPGRLAVAA</sequence>
<dbReference type="AlphaFoldDB" id="A0A1J0WNR6"/>